<proteinExistence type="predicted"/>
<sequence length="273" mass="30556">MYKNIPNHDEIVDIMASDPCSALVSIDEVTRWGKSSGNMERMARLKAAQEFEWKLFMDSKAQFLEKMRVAAAKNSIRHTARLHRNYSGICAAHREELDAHILKAARDAQRFSQVRKSGTVSPDHLGARLPLSDIHNTGNMQSSNASRSDGGKVGDASYHEFIEKKTASIKRRLDAKESAAYRKVLVAEYLNTRCEEDRLQAVAANLKFKESQMAAAHYRQRIAPYFPLVGNHAFGKTQEHMASRGTQLATALSKGRYHMPSLSCLYGDGLEAE</sequence>
<gene>
    <name evidence="2" type="ORF">TCIL3000_10_3590</name>
</gene>
<feature type="compositionally biased region" description="Polar residues" evidence="1">
    <location>
        <begin position="134"/>
        <end position="147"/>
    </location>
</feature>
<evidence type="ECO:0000313" key="2">
    <source>
        <dbReference type="EMBL" id="CCC93598.1"/>
    </source>
</evidence>
<organism evidence="2">
    <name type="scientific">Trypanosoma congolense (strain IL3000)</name>
    <dbReference type="NCBI Taxonomy" id="1068625"/>
    <lineage>
        <taxon>Eukaryota</taxon>
        <taxon>Discoba</taxon>
        <taxon>Euglenozoa</taxon>
        <taxon>Kinetoplastea</taxon>
        <taxon>Metakinetoplastina</taxon>
        <taxon>Trypanosomatida</taxon>
        <taxon>Trypanosomatidae</taxon>
        <taxon>Trypanosoma</taxon>
        <taxon>Nannomonas</taxon>
    </lineage>
</organism>
<accession>G0UW32</accession>
<reference evidence="2" key="1">
    <citation type="journal article" date="2012" name="Proc. Natl. Acad. Sci. U.S.A.">
        <title>Antigenic diversity is generated by distinct evolutionary mechanisms in African trypanosome species.</title>
        <authorList>
            <person name="Jackson A.P."/>
            <person name="Berry A."/>
            <person name="Aslett M."/>
            <person name="Allison H.C."/>
            <person name="Burton P."/>
            <person name="Vavrova-Anderson J."/>
            <person name="Brown R."/>
            <person name="Browne H."/>
            <person name="Corton N."/>
            <person name="Hauser H."/>
            <person name="Gamble J."/>
            <person name="Gilderthorp R."/>
            <person name="Marcello L."/>
            <person name="McQuillan J."/>
            <person name="Otto T.D."/>
            <person name="Quail M.A."/>
            <person name="Sanders M.J."/>
            <person name="van Tonder A."/>
            <person name="Ginger M.L."/>
            <person name="Field M.C."/>
            <person name="Barry J.D."/>
            <person name="Hertz-Fowler C."/>
            <person name="Berriman M."/>
        </authorList>
    </citation>
    <scope>NUCLEOTIDE SEQUENCE</scope>
    <source>
        <strain evidence="2">IL3000</strain>
    </source>
</reference>
<protein>
    <submittedName>
        <fullName evidence="2">Uncharacterized protein</fullName>
    </submittedName>
</protein>
<dbReference type="VEuPathDB" id="TriTrypDB:TcIL3000_10_3590"/>
<evidence type="ECO:0000256" key="1">
    <source>
        <dbReference type="SAM" id="MobiDB-lite"/>
    </source>
</evidence>
<name>G0UW32_TRYCI</name>
<dbReference type="EMBL" id="HE575323">
    <property type="protein sequence ID" value="CCC93598.1"/>
    <property type="molecule type" value="Genomic_DNA"/>
</dbReference>
<dbReference type="AlphaFoldDB" id="G0UW32"/>
<feature type="region of interest" description="Disordered" evidence="1">
    <location>
        <begin position="125"/>
        <end position="153"/>
    </location>
</feature>